<dbReference type="PANTHER" id="PTHR11079">
    <property type="entry name" value="CYTOSINE DEAMINASE FAMILY MEMBER"/>
    <property type="match status" value="1"/>
</dbReference>
<feature type="non-terminal residue" evidence="2">
    <location>
        <position position="62"/>
    </location>
</feature>
<reference evidence="2" key="1">
    <citation type="submission" date="2018-05" db="EMBL/GenBank/DDBJ databases">
        <authorList>
            <person name="Lanie J.A."/>
            <person name="Ng W.-L."/>
            <person name="Kazmierczak K.M."/>
            <person name="Andrzejewski T.M."/>
            <person name="Davidsen T.M."/>
            <person name="Wayne K.J."/>
            <person name="Tettelin H."/>
            <person name="Glass J.I."/>
            <person name="Rusch D."/>
            <person name="Podicherti R."/>
            <person name="Tsui H.-C.T."/>
            <person name="Winkler M.E."/>
        </authorList>
    </citation>
    <scope>NUCLEOTIDE SEQUENCE</scope>
</reference>
<protein>
    <recommendedName>
        <fullName evidence="1">CMP/dCMP-type deaminase domain-containing protein</fullName>
    </recommendedName>
</protein>
<dbReference type="InterPro" id="IPR016193">
    <property type="entry name" value="Cytidine_deaminase-like"/>
</dbReference>
<feature type="domain" description="CMP/dCMP-type deaminase" evidence="1">
    <location>
        <begin position="1"/>
        <end position="62"/>
    </location>
</feature>
<name>A0A382C4K5_9ZZZZ</name>
<dbReference type="AlphaFoldDB" id="A0A382C4K5"/>
<dbReference type="Gene3D" id="3.40.140.10">
    <property type="entry name" value="Cytidine Deaminase, domain 2"/>
    <property type="match status" value="1"/>
</dbReference>
<dbReference type="PANTHER" id="PTHR11079:SF202">
    <property type="entry name" value="TRNA-SPECIFIC ADENOSINE DEAMINASE"/>
    <property type="match status" value="1"/>
</dbReference>
<dbReference type="GO" id="GO:0046872">
    <property type="term" value="F:metal ion binding"/>
    <property type="evidence" value="ECO:0007669"/>
    <property type="project" value="UniProtKB-KW"/>
</dbReference>
<dbReference type="InterPro" id="IPR002125">
    <property type="entry name" value="CMP_dCMP_dom"/>
</dbReference>
<sequence length="62" mass="6572">MQEALSLARRAAQVGEVPVGAVAVKDGVATARAYNTRQQSKNPTAHAEILVIQRASIVTGDW</sequence>
<dbReference type="Pfam" id="PF00383">
    <property type="entry name" value="dCMP_cyt_deam_1"/>
    <property type="match status" value="1"/>
</dbReference>
<dbReference type="GO" id="GO:0052717">
    <property type="term" value="F:tRNA-specific adenosine-34 deaminase activity"/>
    <property type="evidence" value="ECO:0007669"/>
    <property type="project" value="UniProtKB-EC"/>
</dbReference>
<evidence type="ECO:0000259" key="1">
    <source>
        <dbReference type="PROSITE" id="PS51747"/>
    </source>
</evidence>
<evidence type="ECO:0000313" key="2">
    <source>
        <dbReference type="EMBL" id="SVB20996.1"/>
    </source>
</evidence>
<dbReference type="PROSITE" id="PS51747">
    <property type="entry name" value="CYT_DCMP_DEAMINASES_2"/>
    <property type="match status" value="1"/>
</dbReference>
<proteinExistence type="predicted"/>
<accession>A0A382C4K5</accession>
<dbReference type="SUPFAM" id="SSF53927">
    <property type="entry name" value="Cytidine deaminase-like"/>
    <property type="match status" value="1"/>
</dbReference>
<dbReference type="GO" id="GO:0002100">
    <property type="term" value="P:tRNA wobble adenosine to inosine editing"/>
    <property type="evidence" value="ECO:0007669"/>
    <property type="project" value="InterPro"/>
</dbReference>
<gene>
    <name evidence="2" type="ORF">METZ01_LOCUS173850</name>
</gene>
<dbReference type="EMBL" id="UINC01032780">
    <property type="protein sequence ID" value="SVB20996.1"/>
    <property type="molecule type" value="Genomic_DNA"/>
</dbReference>
<organism evidence="2">
    <name type="scientific">marine metagenome</name>
    <dbReference type="NCBI Taxonomy" id="408172"/>
    <lineage>
        <taxon>unclassified sequences</taxon>
        <taxon>metagenomes</taxon>
        <taxon>ecological metagenomes</taxon>
    </lineage>
</organism>